<dbReference type="EMBL" id="KV424128">
    <property type="protein sequence ID" value="KZT51059.1"/>
    <property type="molecule type" value="Genomic_DNA"/>
</dbReference>
<dbReference type="InParanoid" id="A0A165CMP3"/>
<proteinExistence type="inferred from homology"/>
<dbReference type="Proteomes" id="UP000076842">
    <property type="component" value="Unassembled WGS sequence"/>
</dbReference>
<keyword evidence="3 5" id="KW-1133">Transmembrane helix</keyword>
<dbReference type="PANTHER" id="PTHR12483:SF27">
    <property type="entry name" value="COPPER TRANSPORT PROTEIN CTR1"/>
    <property type="match status" value="1"/>
</dbReference>
<dbReference type="STRING" id="1353952.A0A165CMP3"/>
<evidence type="ECO:0000313" key="8">
    <source>
        <dbReference type="Proteomes" id="UP000076842"/>
    </source>
</evidence>
<feature type="transmembrane region" description="Helical" evidence="5">
    <location>
        <begin position="179"/>
        <end position="203"/>
    </location>
</feature>
<evidence type="ECO:0000256" key="4">
    <source>
        <dbReference type="ARBA" id="ARBA00023136"/>
    </source>
</evidence>
<protein>
    <recommendedName>
        <fullName evidence="5">Copper transport protein</fullName>
    </recommendedName>
</protein>
<gene>
    <name evidence="7" type="ORF">CALCODRAFT_153682</name>
</gene>
<dbReference type="GO" id="GO:0005886">
    <property type="term" value="C:plasma membrane"/>
    <property type="evidence" value="ECO:0007669"/>
    <property type="project" value="TreeGrafter"/>
</dbReference>
<evidence type="ECO:0000256" key="1">
    <source>
        <dbReference type="ARBA" id="ARBA00004141"/>
    </source>
</evidence>
<evidence type="ECO:0000313" key="7">
    <source>
        <dbReference type="EMBL" id="KZT51059.1"/>
    </source>
</evidence>
<keyword evidence="5" id="KW-0187">Copper transport</keyword>
<keyword evidence="2 5" id="KW-0812">Transmembrane</keyword>
<keyword evidence="5" id="KW-0813">Transport</keyword>
<organism evidence="7 8">
    <name type="scientific">Calocera cornea HHB12733</name>
    <dbReference type="NCBI Taxonomy" id="1353952"/>
    <lineage>
        <taxon>Eukaryota</taxon>
        <taxon>Fungi</taxon>
        <taxon>Dikarya</taxon>
        <taxon>Basidiomycota</taxon>
        <taxon>Agaricomycotina</taxon>
        <taxon>Dacrymycetes</taxon>
        <taxon>Dacrymycetales</taxon>
        <taxon>Dacrymycetaceae</taxon>
        <taxon>Calocera</taxon>
    </lineage>
</organism>
<dbReference type="PANTHER" id="PTHR12483">
    <property type="entry name" value="SOLUTE CARRIER FAMILY 31 COPPER TRANSPORTERS"/>
    <property type="match status" value="1"/>
</dbReference>
<keyword evidence="4 5" id="KW-0472">Membrane</keyword>
<feature type="transmembrane region" description="Helical" evidence="5">
    <location>
        <begin position="46"/>
        <end position="63"/>
    </location>
</feature>
<dbReference type="OrthoDB" id="73901at2759"/>
<dbReference type="AlphaFoldDB" id="A0A165CMP3"/>
<evidence type="ECO:0000256" key="2">
    <source>
        <dbReference type="ARBA" id="ARBA00022692"/>
    </source>
</evidence>
<comment type="subcellular location">
    <subcellularLocation>
        <location evidence="1 5">Membrane</location>
        <topology evidence="1 5">Multi-pass membrane protein</topology>
    </subcellularLocation>
</comment>
<accession>A0A165CMP3</accession>
<keyword evidence="5" id="KW-0406">Ion transport</keyword>
<sequence length="226" mass="23820">MDDMDGMDMGGTATGTTATTGTMGMMLGFHATPFDQLWFAGWTPQTNGAMAGACLGLFLLALIDRWIAAVRGLCEVWWKQRTDAILARKYGSNGNALITTAAGVPLVASSPTSSDEKKSTSTSDADVEDCCTPGDIPIITYRAIPPPFPTRLSAMERLVPPFLPAQDLPRGVLQVAQAALGYALMLAVMTFNWAYVLAVLAGLGVGEVLFGRYANHGGAHSMTGAN</sequence>
<comment type="similarity">
    <text evidence="5">Belongs to the copper transporter (Ctr) (TC 1.A.56) family. SLC31A subfamily.</text>
</comment>
<evidence type="ECO:0000256" key="3">
    <source>
        <dbReference type="ARBA" id="ARBA00022989"/>
    </source>
</evidence>
<feature type="region of interest" description="Disordered" evidence="6">
    <location>
        <begin position="108"/>
        <end position="127"/>
    </location>
</feature>
<dbReference type="InterPro" id="IPR007274">
    <property type="entry name" value="Cop_transporter"/>
</dbReference>
<keyword evidence="8" id="KW-1185">Reference proteome</keyword>
<dbReference type="Pfam" id="PF04145">
    <property type="entry name" value="Ctr"/>
    <property type="match status" value="1"/>
</dbReference>
<dbReference type="GO" id="GO:0005375">
    <property type="term" value="F:copper ion transmembrane transporter activity"/>
    <property type="evidence" value="ECO:0007669"/>
    <property type="project" value="UniProtKB-UniRule"/>
</dbReference>
<evidence type="ECO:0000256" key="6">
    <source>
        <dbReference type="SAM" id="MobiDB-lite"/>
    </source>
</evidence>
<reference evidence="7 8" key="1">
    <citation type="journal article" date="2016" name="Mol. Biol. Evol.">
        <title>Comparative Genomics of Early-Diverging Mushroom-Forming Fungi Provides Insights into the Origins of Lignocellulose Decay Capabilities.</title>
        <authorList>
            <person name="Nagy L.G."/>
            <person name="Riley R."/>
            <person name="Tritt A."/>
            <person name="Adam C."/>
            <person name="Daum C."/>
            <person name="Floudas D."/>
            <person name="Sun H."/>
            <person name="Yadav J.S."/>
            <person name="Pangilinan J."/>
            <person name="Larsson K.H."/>
            <person name="Matsuura K."/>
            <person name="Barry K."/>
            <person name="Labutti K."/>
            <person name="Kuo R."/>
            <person name="Ohm R.A."/>
            <person name="Bhattacharya S.S."/>
            <person name="Shirouzu T."/>
            <person name="Yoshinaga Y."/>
            <person name="Martin F.M."/>
            <person name="Grigoriev I.V."/>
            <person name="Hibbett D.S."/>
        </authorList>
    </citation>
    <scope>NUCLEOTIDE SEQUENCE [LARGE SCALE GENOMIC DNA]</scope>
    <source>
        <strain evidence="7 8">HHB12733</strain>
    </source>
</reference>
<keyword evidence="5" id="KW-0186">Copper</keyword>
<evidence type="ECO:0000256" key="5">
    <source>
        <dbReference type="RuleBase" id="RU367022"/>
    </source>
</evidence>
<name>A0A165CMP3_9BASI</name>